<accession>A0ABU0JEL0</accession>
<dbReference type="InterPro" id="IPR007138">
    <property type="entry name" value="ABM_dom"/>
</dbReference>
<comment type="caution">
    <text evidence="2">The sequence shown here is derived from an EMBL/GenBank/DDBJ whole genome shotgun (WGS) entry which is preliminary data.</text>
</comment>
<dbReference type="GO" id="GO:0004497">
    <property type="term" value="F:monooxygenase activity"/>
    <property type="evidence" value="ECO:0007669"/>
    <property type="project" value="UniProtKB-KW"/>
</dbReference>
<dbReference type="InterPro" id="IPR050744">
    <property type="entry name" value="AI-2_Isomerase_LsrG"/>
</dbReference>
<dbReference type="EMBL" id="JAUSVX010000010">
    <property type="protein sequence ID" value="MDQ0471946.1"/>
    <property type="molecule type" value="Genomic_DNA"/>
</dbReference>
<evidence type="ECO:0000313" key="3">
    <source>
        <dbReference type="Proteomes" id="UP001242480"/>
    </source>
</evidence>
<dbReference type="SUPFAM" id="SSF54909">
    <property type="entry name" value="Dimeric alpha+beta barrel"/>
    <property type="match status" value="1"/>
</dbReference>
<dbReference type="RefSeq" id="WP_307277915.1">
    <property type="nucleotide sequence ID" value="NZ_JAUSVX010000010.1"/>
</dbReference>
<name>A0ABU0JEL0_9HYPH</name>
<dbReference type="Gene3D" id="3.30.70.100">
    <property type="match status" value="1"/>
</dbReference>
<feature type="domain" description="ABM" evidence="1">
    <location>
        <begin position="2"/>
        <end position="99"/>
    </location>
</feature>
<keyword evidence="3" id="KW-1185">Reference proteome</keyword>
<proteinExistence type="predicted"/>
<dbReference type="PROSITE" id="PS51725">
    <property type="entry name" value="ABM"/>
    <property type="match status" value="1"/>
</dbReference>
<reference evidence="2 3" key="1">
    <citation type="submission" date="2023-07" db="EMBL/GenBank/DDBJ databases">
        <title>Genomic Encyclopedia of Type Strains, Phase IV (KMG-IV): sequencing the most valuable type-strain genomes for metagenomic binning, comparative biology and taxonomic classification.</title>
        <authorList>
            <person name="Goeker M."/>
        </authorList>
    </citation>
    <scope>NUCLEOTIDE SEQUENCE [LARGE SCALE GENOMIC DNA]</scope>
    <source>
        <strain evidence="2 3">DSM 19619</strain>
    </source>
</reference>
<keyword evidence="2" id="KW-0503">Monooxygenase</keyword>
<sequence>MIHVIATITAKPGHRDAVLAHFRANMPAVRAEKGCIEYTPVVDVANGGSSQTALGPDTFMVIEKWQTIDDLAAHAASSHMAAYAAKVKDLLAARTIRVLTAAVEA</sequence>
<dbReference type="PANTHER" id="PTHR33336:SF3">
    <property type="entry name" value="ABM DOMAIN-CONTAINING PROTEIN"/>
    <property type="match status" value="1"/>
</dbReference>
<evidence type="ECO:0000259" key="1">
    <source>
        <dbReference type="PROSITE" id="PS51725"/>
    </source>
</evidence>
<gene>
    <name evidence="2" type="ORF">QO011_004973</name>
</gene>
<dbReference type="InterPro" id="IPR011008">
    <property type="entry name" value="Dimeric_a/b-barrel"/>
</dbReference>
<protein>
    <submittedName>
        <fullName evidence="2">Quinol monooxygenase YgiN</fullName>
    </submittedName>
</protein>
<dbReference type="PANTHER" id="PTHR33336">
    <property type="entry name" value="QUINOL MONOOXYGENASE YGIN-RELATED"/>
    <property type="match status" value="1"/>
</dbReference>
<keyword evidence="2" id="KW-0560">Oxidoreductase</keyword>
<organism evidence="2 3">
    <name type="scientific">Labrys wisconsinensis</name>
    <dbReference type="NCBI Taxonomy" id="425677"/>
    <lineage>
        <taxon>Bacteria</taxon>
        <taxon>Pseudomonadati</taxon>
        <taxon>Pseudomonadota</taxon>
        <taxon>Alphaproteobacteria</taxon>
        <taxon>Hyphomicrobiales</taxon>
        <taxon>Xanthobacteraceae</taxon>
        <taxon>Labrys</taxon>
    </lineage>
</organism>
<evidence type="ECO:0000313" key="2">
    <source>
        <dbReference type="EMBL" id="MDQ0471946.1"/>
    </source>
</evidence>
<dbReference type="Pfam" id="PF03992">
    <property type="entry name" value="ABM"/>
    <property type="match status" value="1"/>
</dbReference>
<dbReference type="Proteomes" id="UP001242480">
    <property type="component" value="Unassembled WGS sequence"/>
</dbReference>